<evidence type="ECO:0000313" key="4">
    <source>
        <dbReference type="Proteomes" id="UP000199708"/>
    </source>
</evidence>
<organism evidence="3 4">
    <name type="scientific">Facklamia miroungae</name>
    <dbReference type="NCBI Taxonomy" id="120956"/>
    <lineage>
        <taxon>Bacteria</taxon>
        <taxon>Bacillati</taxon>
        <taxon>Bacillota</taxon>
        <taxon>Bacilli</taxon>
        <taxon>Lactobacillales</taxon>
        <taxon>Aerococcaceae</taxon>
        <taxon>Facklamia</taxon>
    </lineage>
</organism>
<keyword evidence="4" id="KW-1185">Reference proteome</keyword>
<sequence>MSEIRILHIMSSFGGGISTFIYNLAKGAKHQQMIFDVATYSRVPADFQKAIEATGGRIYQLDNPKKTSWSAFKHSYAQAFHDNSYQAVYCHISGYRALIYYLLANRLQEGDRFDFYIHAHYRYLDNDSSLRHKLSRLIDPVINKCLSRLPIGCSRSSVEELFNLKPDASFVVIPNSIEPNDFFFDWEDKKAAHNFWLSTFNKRSDNSLLIGQIGRLTAVKNHSFTFDIVSYSKTQTQQLLLVIAGDGADRDSLEAQVHQKEIERQVFFAGRISPIRELLVGIDLLIMPSLSEGFGTIAIEAQAAGVPVVASDQIPQEVDLGFGLIQFVSLDSDPEFWYQSIINFYHQAKNKIPNQQERLKEIQAKSFTNDAAAELYRQVLVHQVNHFQIDSR</sequence>
<dbReference type="AlphaFoldDB" id="A0A1G7TKT4"/>
<dbReference type="InterPro" id="IPR001296">
    <property type="entry name" value="Glyco_trans_1"/>
</dbReference>
<keyword evidence="3" id="KW-0808">Transferase</keyword>
<evidence type="ECO:0000259" key="1">
    <source>
        <dbReference type="Pfam" id="PF00534"/>
    </source>
</evidence>
<gene>
    <name evidence="3" type="ORF">SAMN05421791_10632</name>
</gene>
<evidence type="ECO:0000259" key="2">
    <source>
        <dbReference type="Pfam" id="PF13439"/>
    </source>
</evidence>
<dbReference type="Pfam" id="PF13439">
    <property type="entry name" value="Glyco_transf_4"/>
    <property type="match status" value="1"/>
</dbReference>
<dbReference type="Pfam" id="PF00534">
    <property type="entry name" value="Glycos_transf_1"/>
    <property type="match status" value="1"/>
</dbReference>
<dbReference type="InterPro" id="IPR028098">
    <property type="entry name" value="Glyco_trans_4-like_N"/>
</dbReference>
<dbReference type="Gene3D" id="3.40.50.2000">
    <property type="entry name" value="Glycogen Phosphorylase B"/>
    <property type="match status" value="2"/>
</dbReference>
<feature type="domain" description="Glycosyltransferase subfamily 4-like N-terminal" evidence="2">
    <location>
        <begin position="15"/>
        <end position="179"/>
    </location>
</feature>
<reference evidence="3 4" key="1">
    <citation type="submission" date="2016-10" db="EMBL/GenBank/DDBJ databases">
        <authorList>
            <person name="de Groot N.N."/>
        </authorList>
    </citation>
    <scope>NUCLEOTIDE SEQUENCE [LARGE SCALE GENOMIC DNA]</scope>
    <source>
        <strain evidence="3 4">ATCC BAA-466</strain>
    </source>
</reference>
<dbReference type="STRING" id="120956.SAMN05421791_10632"/>
<dbReference type="GO" id="GO:0016757">
    <property type="term" value="F:glycosyltransferase activity"/>
    <property type="evidence" value="ECO:0007669"/>
    <property type="project" value="InterPro"/>
</dbReference>
<dbReference type="Proteomes" id="UP000199708">
    <property type="component" value="Unassembled WGS sequence"/>
</dbReference>
<feature type="domain" description="Glycosyl transferase family 1" evidence="1">
    <location>
        <begin position="203"/>
        <end position="314"/>
    </location>
</feature>
<dbReference type="EMBL" id="FNCK01000006">
    <property type="protein sequence ID" value="SDG35120.1"/>
    <property type="molecule type" value="Genomic_DNA"/>
</dbReference>
<dbReference type="OrthoDB" id="9804196at2"/>
<accession>A0A1G7TKT4</accession>
<evidence type="ECO:0000313" key="3">
    <source>
        <dbReference type="EMBL" id="SDG35120.1"/>
    </source>
</evidence>
<dbReference type="RefSeq" id="WP_090290044.1">
    <property type="nucleotide sequence ID" value="NZ_FNCK01000006.1"/>
</dbReference>
<dbReference type="SUPFAM" id="SSF53756">
    <property type="entry name" value="UDP-Glycosyltransferase/glycogen phosphorylase"/>
    <property type="match status" value="1"/>
</dbReference>
<proteinExistence type="predicted"/>
<name>A0A1G7TKT4_9LACT</name>
<protein>
    <submittedName>
        <fullName evidence="3">Glycosyltransferase involved in cell wall bisynthesis</fullName>
    </submittedName>
</protein>
<dbReference type="PANTHER" id="PTHR12526">
    <property type="entry name" value="GLYCOSYLTRANSFERASE"/>
    <property type="match status" value="1"/>
</dbReference>